<evidence type="ECO:0000313" key="2">
    <source>
        <dbReference type="Proteomes" id="UP001206925"/>
    </source>
</evidence>
<dbReference type="Proteomes" id="UP001206925">
    <property type="component" value="Unassembled WGS sequence"/>
</dbReference>
<name>A0AAD5GXI1_AMBAR</name>
<evidence type="ECO:0000313" key="1">
    <source>
        <dbReference type="EMBL" id="KAI7755248.1"/>
    </source>
</evidence>
<organism evidence="1 2">
    <name type="scientific">Ambrosia artemisiifolia</name>
    <name type="common">Common ragweed</name>
    <dbReference type="NCBI Taxonomy" id="4212"/>
    <lineage>
        <taxon>Eukaryota</taxon>
        <taxon>Viridiplantae</taxon>
        <taxon>Streptophyta</taxon>
        <taxon>Embryophyta</taxon>
        <taxon>Tracheophyta</taxon>
        <taxon>Spermatophyta</taxon>
        <taxon>Magnoliopsida</taxon>
        <taxon>eudicotyledons</taxon>
        <taxon>Gunneridae</taxon>
        <taxon>Pentapetalae</taxon>
        <taxon>asterids</taxon>
        <taxon>campanulids</taxon>
        <taxon>Asterales</taxon>
        <taxon>Asteraceae</taxon>
        <taxon>Asteroideae</taxon>
        <taxon>Heliantheae alliance</taxon>
        <taxon>Heliantheae</taxon>
        <taxon>Ambrosia</taxon>
    </lineage>
</organism>
<accession>A0AAD5GXI1</accession>
<sequence>MLCCFEGIVAFTMDYPTTSEMERQQKGMSSHGKGMKNDIFEGLTSLLQSPIRGADKHGLPGVL</sequence>
<protein>
    <submittedName>
        <fullName evidence="1">Uncharacterized protein</fullName>
    </submittedName>
</protein>
<comment type="caution">
    <text evidence="1">The sequence shown here is derived from an EMBL/GenBank/DDBJ whole genome shotgun (WGS) entry which is preliminary data.</text>
</comment>
<dbReference type="AlphaFoldDB" id="A0AAD5GXI1"/>
<gene>
    <name evidence="1" type="ORF">M8C21_009966</name>
</gene>
<proteinExistence type="predicted"/>
<dbReference type="EMBL" id="JAMZMK010001379">
    <property type="protein sequence ID" value="KAI7755248.1"/>
    <property type="molecule type" value="Genomic_DNA"/>
</dbReference>
<keyword evidence="2" id="KW-1185">Reference proteome</keyword>
<reference evidence="1" key="1">
    <citation type="submission" date="2022-06" db="EMBL/GenBank/DDBJ databases">
        <title>Uncovering the hologenomic basis of an extraordinary plant invasion.</title>
        <authorList>
            <person name="Bieker V.C."/>
            <person name="Martin M.D."/>
            <person name="Gilbert T."/>
            <person name="Hodgins K."/>
            <person name="Battlay P."/>
            <person name="Petersen B."/>
            <person name="Wilson J."/>
        </authorList>
    </citation>
    <scope>NUCLEOTIDE SEQUENCE</scope>
    <source>
        <strain evidence="1">AA19_3_7</strain>
        <tissue evidence="1">Leaf</tissue>
    </source>
</reference>